<dbReference type="PROSITE" id="PS51285">
    <property type="entry name" value="AGC_KINASE_CTER"/>
    <property type="match status" value="1"/>
</dbReference>
<gene>
    <name evidence="24" type="ORF">OKIOD_LOCUS6907</name>
</gene>
<organism evidence="24 25">
    <name type="scientific">Oikopleura dioica</name>
    <name type="common">Tunicate</name>
    <dbReference type="NCBI Taxonomy" id="34765"/>
    <lineage>
        <taxon>Eukaryota</taxon>
        <taxon>Metazoa</taxon>
        <taxon>Chordata</taxon>
        <taxon>Tunicata</taxon>
        <taxon>Appendicularia</taxon>
        <taxon>Copelata</taxon>
        <taxon>Oikopleuridae</taxon>
        <taxon>Oikopleura</taxon>
    </lineage>
</organism>
<evidence type="ECO:0000256" key="15">
    <source>
        <dbReference type="PROSITE-ProRule" id="PRU10007"/>
    </source>
</evidence>
<dbReference type="InterPro" id="IPR000961">
    <property type="entry name" value="AGC-kinase_C"/>
</dbReference>
<evidence type="ECO:0000256" key="7">
    <source>
        <dbReference type="ARBA" id="ARBA00022771"/>
    </source>
</evidence>
<dbReference type="SMART" id="SM00109">
    <property type="entry name" value="C1"/>
    <property type="match status" value="1"/>
</dbReference>
<evidence type="ECO:0000259" key="20">
    <source>
        <dbReference type="PROSITE" id="PS50011"/>
    </source>
</evidence>
<dbReference type="SMART" id="SM00036">
    <property type="entry name" value="CNH"/>
    <property type="match status" value="1"/>
</dbReference>
<evidence type="ECO:0000256" key="18">
    <source>
        <dbReference type="SAM" id="Coils"/>
    </source>
</evidence>
<evidence type="ECO:0000256" key="5">
    <source>
        <dbReference type="ARBA" id="ARBA00022723"/>
    </source>
</evidence>
<feature type="domain" description="CNH" evidence="22">
    <location>
        <begin position="2088"/>
        <end position="2397"/>
    </location>
</feature>
<dbReference type="Pfam" id="PF00171">
    <property type="entry name" value="Aldedh"/>
    <property type="match status" value="2"/>
</dbReference>
<dbReference type="Gene3D" id="2.30.29.30">
    <property type="entry name" value="Pleckstrin-homology domain (PH domain)/Phosphotyrosine-binding domain (PTB)"/>
    <property type="match status" value="1"/>
</dbReference>
<dbReference type="InterPro" id="IPR001849">
    <property type="entry name" value="PH_domain"/>
</dbReference>
<name>A0ABN7SCK9_OIKDI</name>
<keyword evidence="25" id="KW-1185">Reference proteome</keyword>
<protein>
    <recommendedName>
        <fullName evidence="1">non-specific serine/threonine protein kinase</fullName>
        <ecNumber evidence="1">2.7.11.1</ecNumber>
    </recommendedName>
</protein>
<feature type="coiled-coil region" evidence="18">
    <location>
        <begin position="1609"/>
        <end position="1636"/>
    </location>
</feature>
<dbReference type="InterPro" id="IPR011009">
    <property type="entry name" value="Kinase-like_dom_sf"/>
</dbReference>
<dbReference type="SUPFAM" id="SSF52540">
    <property type="entry name" value="P-loop containing nucleoside triphosphate hydrolases"/>
    <property type="match status" value="1"/>
</dbReference>
<feature type="domain" description="Phorbol-ester/DAG-type" evidence="21">
    <location>
        <begin position="1864"/>
        <end position="1914"/>
    </location>
</feature>
<dbReference type="InterPro" id="IPR046349">
    <property type="entry name" value="C1-like_sf"/>
</dbReference>
<dbReference type="SMART" id="SM00233">
    <property type="entry name" value="PH"/>
    <property type="match status" value="1"/>
</dbReference>
<dbReference type="SMART" id="SM00220">
    <property type="entry name" value="S_TKc"/>
    <property type="match status" value="1"/>
</dbReference>
<dbReference type="Pfam" id="PF00433">
    <property type="entry name" value="Pkinase_C"/>
    <property type="match status" value="1"/>
</dbReference>
<keyword evidence="10 16" id="KW-0067">ATP-binding</keyword>
<dbReference type="Pfam" id="PF00130">
    <property type="entry name" value="C1_1"/>
    <property type="match status" value="1"/>
</dbReference>
<feature type="region of interest" description="Disordered" evidence="19">
    <location>
        <begin position="1776"/>
        <end position="1817"/>
    </location>
</feature>
<dbReference type="InterPro" id="IPR029510">
    <property type="entry name" value="Ald_DH_CS_GLU"/>
</dbReference>
<feature type="domain" description="Protein kinase" evidence="20">
    <location>
        <begin position="1110"/>
        <end position="1378"/>
    </location>
</feature>
<feature type="coiled-coil region" evidence="18">
    <location>
        <begin position="1735"/>
        <end position="1769"/>
    </location>
</feature>
<evidence type="ECO:0000256" key="2">
    <source>
        <dbReference type="ARBA" id="ARBA00022527"/>
    </source>
</evidence>
<dbReference type="PROSITE" id="PS00108">
    <property type="entry name" value="PROTEIN_KINASE_ST"/>
    <property type="match status" value="1"/>
</dbReference>
<dbReference type="InterPro" id="IPR041679">
    <property type="entry name" value="DNA2/NAM7-like_C"/>
</dbReference>
<evidence type="ECO:0000256" key="17">
    <source>
        <dbReference type="RuleBase" id="RU003345"/>
    </source>
</evidence>
<dbReference type="InterPro" id="IPR011993">
    <property type="entry name" value="PH-like_dom_sf"/>
</dbReference>
<evidence type="ECO:0000256" key="12">
    <source>
        <dbReference type="ARBA" id="ARBA00023054"/>
    </source>
</evidence>
<dbReference type="InterPro" id="IPR057529">
    <property type="entry name" value="MRCK/ROCK_PH"/>
</dbReference>
<dbReference type="PROSITE" id="PS00107">
    <property type="entry name" value="PROTEIN_KINASE_ATP"/>
    <property type="match status" value="1"/>
</dbReference>
<dbReference type="Pfam" id="PF13087">
    <property type="entry name" value="AAA_12"/>
    <property type="match status" value="1"/>
</dbReference>
<dbReference type="InterPro" id="IPR008271">
    <property type="entry name" value="Ser/Thr_kinase_AS"/>
</dbReference>
<evidence type="ECO:0000256" key="19">
    <source>
        <dbReference type="SAM" id="MobiDB-lite"/>
    </source>
</evidence>
<evidence type="ECO:0000256" key="11">
    <source>
        <dbReference type="ARBA" id="ARBA00023002"/>
    </source>
</evidence>
<feature type="region of interest" description="Disordered" evidence="19">
    <location>
        <begin position="1450"/>
        <end position="1480"/>
    </location>
</feature>
<dbReference type="PANTHER" id="PTHR22988">
    <property type="entry name" value="MYOTONIC DYSTROPHY S/T KINASE-RELATED"/>
    <property type="match status" value="1"/>
</dbReference>
<keyword evidence="12 18" id="KW-0175">Coiled coil</keyword>
<feature type="compositionally biased region" description="Basic and acidic residues" evidence="19">
    <location>
        <begin position="1779"/>
        <end position="1790"/>
    </location>
</feature>
<keyword evidence="4" id="KW-0808">Transferase</keyword>
<evidence type="ECO:0000313" key="24">
    <source>
        <dbReference type="EMBL" id="CAG5098053.1"/>
    </source>
</evidence>
<dbReference type="InterPro" id="IPR015590">
    <property type="entry name" value="Aldehyde_DH_dom"/>
</dbReference>
<dbReference type="Proteomes" id="UP001158576">
    <property type="component" value="Chromosome XSR"/>
</dbReference>
<dbReference type="Gene3D" id="3.40.605.10">
    <property type="entry name" value="Aldehyde Dehydrogenase, Chain A, domain 1"/>
    <property type="match status" value="2"/>
</dbReference>
<feature type="compositionally biased region" description="Polar residues" evidence="19">
    <location>
        <begin position="1450"/>
        <end position="1466"/>
    </location>
</feature>
<dbReference type="SUPFAM" id="SSF53720">
    <property type="entry name" value="ALDH-like"/>
    <property type="match status" value="1"/>
</dbReference>
<keyword evidence="5" id="KW-0479">Metal-binding</keyword>
<dbReference type="SMART" id="SM00133">
    <property type="entry name" value="S_TK_X"/>
    <property type="match status" value="1"/>
</dbReference>
<proteinExistence type="inferred from homology"/>
<dbReference type="InterPro" id="IPR041677">
    <property type="entry name" value="DNA2/NAM7_AAA_11"/>
</dbReference>
<feature type="binding site" evidence="16">
    <location>
        <position position="1139"/>
    </location>
    <ligand>
        <name>ATP</name>
        <dbReference type="ChEBI" id="CHEBI:30616"/>
    </ligand>
</feature>
<evidence type="ECO:0000259" key="21">
    <source>
        <dbReference type="PROSITE" id="PS50081"/>
    </source>
</evidence>
<dbReference type="EMBL" id="OU015569">
    <property type="protein sequence ID" value="CAG5098053.1"/>
    <property type="molecule type" value="Genomic_DNA"/>
</dbReference>
<dbReference type="Gene3D" id="3.40.50.300">
    <property type="entry name" value="P-loop containing nucleotide triphosphate hydrolases"/>
    <property type="match status" value="2"/>
</dbReference>
<keyword evidence="6 16" id="KW-0547">Nucleotide-binding</keyword>
<dbReference type="InterPro" id="IPR016162">
    <property type="entry name" value="Ald_DH_N"/>
</dbReference>
<evidence type="ECO:0000256" key="14">
    <source>
        <dbReference type="ARBA" id="ARBA00048679"/>
    </source>
</evidence>
<dbReference type="InterPro" id="IPR016161">
    <property type="entry name" value="Ald_DH/histidinol_DH"/>
</dbReference>
<evidence type="ECO:0000256" key="13">
    <source>
        <dbReference type="ARBA" id="ARBA00047899"/>
    </source>
</evidence>
<keyword evidence="2" id="KW-0723">Serine/threonine-protein kinase</keyword>
<dbReference type="InterPro" id="IPR050839">
    <property type="entry name" value="Rho-assoc_Ser/Thr_Kinase"/>
</dbReference>
<dbReference type="Gene3D" id="3.40.309.10">
    <property type="entry name" value="Aldehyde Dehydrogenase, Chain A, domain 2"/>
    <property type="match status" value="1"/>
</dbReference>
<dbReference type="InterPro" id="IPR003593">
    <property type="entry name" value="AAA+_ATPase"/>
</dbReference>
<evidence type="ECO:0000256" key="16">
    <source>
        <dbReference type="PROSITE-ProRule" id="PRU10141"/>
    </source>
</evidence>
<dbReference type="CDD" id="cd20809">
    <property type="entry name" value="C1_MRCK"/>
    <property type="match status" value="1"/>
</dbReference>
<dbReference type="SUPFAM" id="SSF56112">
    <property type="entry name" value="Protein kinase-like (PK-like)"/>
    <property type="match status" value="1"/>
</dbReference>
<dbReference type="Pfam" id="PF13086">
    <property type="entry name" value="AAA_11"/>
    <property type="match status" value="1"/>
</dbReference>
<dbReference type="Pfam" id="PF00069">
    <property type="entry name" value="Pkinase"/>
    <property type="match status" value="1"/>
</dbReference>
<dbReference type="PROSITE" id="PS50011">
    <property type="entry name" value="PROTEIN_KINASE_DOM"/>
    <property type="match status" value="1"/>
</dbReference>
<keyword evidence="8" id="KW-0418">Kinase</keyword>
<reference evidence="24 25" key="1">
    <citation type="submission" date="2021-04" db="EMBL/GenBank/DDBJ databases">
        <authorList>
            <person name="Bliznina A."/>
        </authorList>
    </citation>
    <scope>NUCLEOTIDE SEQUENCE [LARGE SCALE GENOMIC DNA]</scope>
</reference>
<dbReference type="PROSITE" id="PS00479">
    <property type="entry name" value="ZF_DAG_PE_1"/>
    <property type="match status" value="1"/>
</dbReference>
<dbReference type="PROSITE" id="PS50219">
    <property type="entry name" value="CNH"/>
    <property type="match status" value="1"/>
</dbReference>
<dbReference type="PANTHER" id="PTHR22988:SF71">
    <property type="entry name" value="CITRON RHO-INTERACTING KINASE"/>
    <property type="match status" value="1"/>
</dbReference>
<evidence type="ECO:0000256" key="1">
    <source>
        <dbReference type="ARBA" id="ARBA00012513"/>
    </source>
</evidence>
<dbReference type="InterPro" id="IPR002219">
    <property type="entry name" value="PKC_DAG/PE"/>
</dbReference>
<dbReference type="InterPro" id="IPR017441">
    <property type="entry name" value="Protein_kinase_ATP_BS"/>
</dbReference>
<feature type="domain" description="AGC-kinase C-terminal" evidence="23">
    <location>
        <begin position="1379"/>
        <end position="1449"/>
    </location>
</feature>
<dbReference type="Pfam" id="PF00780">
    <property type="entry name" value="CNH"/>
    <property type="match status" value="1"/>
</dbReference>
<sequence length="2868" mass="324092">MLSQVGTLTLIKRRAVFRHGALLLSRSQSAALSQNVFPNDPEDLTNYYDQPALRQFTEQWLKKSPPKFAGKRPKEGKKLVFDPPVTRLSIPKFPTAFKNEKTYISSGQSETYRKIFQNLYSAAMFEYKNLVKEELEMGISQHSGPEAGKTASSRPLFELEKRGLAAFGLSINKNFTLPSDSSSVGLTRTKNGQVAIELTRNIEEYGPLLCKGFKPGDRVLLKVARSLFANSKDSRECENHENDPSVTCELLKISPSLIQLEFIDELPFFINQEFSTVDGCGAEFFICRTARADEQWKFVRHLQNIVDSEKLEIKTFPNGPLPYLLNRWNKRLPSFSENIADKSDSWPFSVEKKNVKNKHLVLDRSQMKAIDATVKMVDHDDLDHGPITIIHGPPGTGKTTVVAEAVYQITLKFPDKRILVVGPSHAATDNICLALGKYLGKNEIFRYGRVSKVTDEAVTQFMPAMDSKRLEIVMQRTKRLLDNAKTFQSTEESFQFDQADLKRQLQQISNQLHRGRIQSLKDKRIVCSVLGACVRMSSSNSTIIHKEIKRGSFDIIVFEEGGFVTLAEALEILPYFESCIVAGDHLQLPPVVKTEEAKRLGYDKSFMEYVVEKLPSRHFLLETQYRSHFMISGWSSRVLYESRLKAGRRNKNIRLGDSYEEGCSTLRNNPLIWLDHAGLGYNEGHDDVPDSHESYHNEHEAKLVARMYDHFRNKMGIPESEIGIISCYWAQVAHIRQSLEEIDPNYASATVRTIDGYQGKEKDVIIVSMARSNLSWDLGMMDDVRRINVAITRAKRHCCLIGDSQTFSYDENYEILLKGLKKKNCVISLRNFQQKMDEEGFDFGPVEIEQKFAEQRRIPNEAWQQSLIQEEDRIGFFNKNQVVESMLHLEKLDALLLNLSNSIVDFIQSGPILFEEGFIKRSENECFAGKLNSLSKFMLHLQSQSISFSEDQTLKLENYIVDSILRPSIPLESDEDDESFADVKELFELSLKISSNFKKIPEMVQNLSNALTEKSSSRLLARHEQIRLMADMKSQPPDVRNKLLEQLLFNPPENDDDSVTLDTLLDGFDVLVNELQNSTLRRERQCVNFLEKFKPFVQRVSELRMRKSDFEHLKTIGRGAFGEVAVVRQKASGTIYAMKSLCKWHMLEKLDIACFREERNVLVRAKSPWITSLHYAFQDSSRLYLIMEYYPGGDLVTRLSKSDYHFPEDEVRFYVCEMIVAIDYLHSLSFAHRDIKPENILISSDGHICLADFGSCLKIDPDGFVRSNASVGTPDYISPEVLQTYEKGGECYGKECDWWSLGVSMYEMLFADTPFYAESLVETYAQIMDHAEKFAFPSPDEGIVASENAKDLICKLICDRSVRLGKNGLSDFREHPFFAGIEWETIRDQVPPYIPEIESPTDTSNFPDQLEEYRIIKDPPPTGNNIFTGKHLPFVGFTYTKSSRLSGNTLSSAAAENSSQEKSLSTAPVPAPRKKEEPQDEEIRKELQSLKEAYNFQTKELASAMEKIDQIAAENANRKLAAIEKSEETERLKIFLDKLERENATLKSNLEKVAAEQKVSDVFSSRLDSLHDELEESQALHLEKDAHIEQLTSQFESVSEELSSKKDGETIQRQRIASLEREVNGLESQITSLRLDDENREGWESYLRSITKWVRDEKDARNYLEVLAEKMGEELEALRRARDAQVPLQQHLNSCETSPRDGSDRERWQTLRNSKKKQAKILEIESTLRDEITQRENLSKDLAQERAHSHELAQELQQARYELDCLKRTNSLTCMPADQRSDCSDSRSDPHVQSTASSSISQKGMDSNRSGGPQTIVSEVTDPSLYRIPSATVTHFRVTLISVSGRPSPMKSTKSQKSAATPHNHEFVVKTYQEPVPCLQCGTFMLGQYRQGIICENCEFPCHYSCAKNVPKVCPLPREDLDRRPIGLHTLDIHRSTGTAYEGRLWLPKPQGVKKGWLKCFGAITGNRFFVFIVSEERKAPLVNCQAAFSFDLREECFSVETVRPEDAIHANKKEIESIFRLRSTSVHRTTSITHPVLTFSILMKCQNSSEKQKWIDYLSKVNKTLKHSLPPPVFSLLEAYDPSLILIKTMITADIISKDRIILGTEDGLYCMDLKRHDFVKIMEKKVLNVQVSKNHRVKIIVVISGNRRAIRVLPLKAAAEPLKFAKDTVKLDQTRGASLISITAVSTSSLSLVIAARKTLFCYEVTVDEKEALSVKHKQEIALDYIPQNLHQSDGSPVIVVGSTLGYSNYIVAWVTLLLPQDNATFTNNQNRPKHLLSVKQDSAMSTLLENKLLQQPMDALCSVDLGVEQKEHLLCFSKFGIYVNYDGERSRQSEIMWPSEPRFICCHSPPENKPPVLICYMDNSIELYDVYSGQWIQSIACRRLRPLNTDGSLSCMETDTRRLLLLSNPSEKIEDNEHWIELPLQFNPALHKRQLVKKSKVSFEFKVPDSTQKKLASKMRDPVQRKILISGPVTDTFQHLEHMDPADQTCSLTQSTSSLARTASSSDVAMDDYDATVAAAKEAFKVWRNVPAPKRGEIVRQIGEELRKYIELLGKLEALEIGKTVVEGRGEVQEFVDICDYAVGMSRQLPGQVLPSEREGHDLQERWNPLGLVGVISAFNFPIAVYGWNAAIALITGNCVIWKPSPTAIISTIATQNIIQRVFERNNLPKAICTLVCGGAEIGDAIAKDSRINLVSFTGSTAVGREVGATVQRRFGRVLLELGGNNAAIINHDADVEMALGGKIEYGGEVIDSDGFYVQPTIVSGLAHDSELVMRESFCPVLYVMPFDNLDQVIEWNNEVEAGLSSSLFTSNITDLFKWLGPNGADTGIVNVNCPTNGAEIGGAFGGTRRQAGAEKLDLTPGNST</sequence>
<accession>A0ABN7SCK9</accession>
<dbReference type="PROSITE" id="PS50081">
    <property type="entry name" value="ZF_DAG_PE_2"/>
    <property type="match status" value="1"/>
</dbReference>
<dbReference type="CDD" id="cd18808">
    <property type="entry name" value="SF1_C_Upf1"/>
    <property type="match status" value="1"/>
</dbReference>
<keyword evidence="3" id="KW-0597">Phosphoprotein</keyword>
<dbReference type="SMART" id="SM00382">
    <property type="entry name" value="AAA"/>
    <property type="match status" value="1"/>
</dbReference>
<feature type="active site" evidence="15">
    <location>
        <position position="2724"/>
    </location>
</feature>
<dbReference type="InterPro" id="IPR016163">
    <property type="entry name" value="Ald_DH_C"/>
</dbReference>
<dbReference type="InterPro" id="IPR017892">
    <property type="entry name" value="Pkinase_C"/>
</dbReference>
<dbReference type="InterPro" id="IPR000719">
    <property type="entry name" value="Prot_kinase_dom"/>
</dbReference>
<keyword evidence="9" id="KW-0862">Zinc</keyword>
<dbReference type="Gene3D" id="3.30.60.20">
    <property type="match status" value="1"/>
</dbReference>
<evidence type="ECO:0000313" key="25">
    <source>
        <dbReference type="Proteomes" id="UP001158576"/>
    </source>
</evidence>
<comment type="similarity">
    <text evidence="17">Belongs to the aldehyde dehydrogenase family.</text>
</comment>
<dbReference type="PROSITE" id="PS00687">
    <property type="entry name" value="ALDEHYDE_DEHYDR_GLU"/>
    <property type="match status" value="1"/>
</dbReference>
<feature type="compositionally biased region" description="Polar residues" evidence="19">
    <location>
        <begin position="1791"/>
        <end position="1817"/>
    </location>
</feature>
<evidence type="ECO:0000256" key="10">
    <source>
        <dbReference type="ARBA" id="ARBA00022840"/>
    </source>
</evidence>
<dbReference type="Gene3D" id="3.30.200.20">
    <property type="entry name" value="Phosphorylase Kinase, domain 1"/>
    <property type="match status" value="1"/>
</dbReference>
<evidence type="ECO:0000256" key="4">
    <source>
        <dbReference type="ARBA" id="ARBA00022679"/>
    </source>
</evidence>
<dbReference type="InterPro" id="IPR047187">
    <property type="entry name" value="SF1_C_Upf1"/>
</dbReference>
<dbReference type="EC" id="2.7.11.1" evidence="1"/>
<dbReference type="InterPro" id="IPR027417">
    <property type="entry name" value="P-loop_NTPase"/>
</dbReference>
<evidence type="ECO:0000256" key="3">
    <source>
        <dbReference type="ARBA" id="ARBA00022553"/>
    </source>
</evidence>
<evidence type="ECO:0000259" key="23">
    <source>
        <dbReference type="PROSITE" id="PS51285"/>
    </source>
</evidence>
<evidence type="ECO:0000256" key="9">
    <source>
        <dbReference type="ARBA" id="ARBA00022833"/>
    </source>
</evidence>
<keyword evidence="7" id="KW-0863">Zinc-finger</keyword>
<comment type="catalytic activity">
    <reaction evidence="14">
        <text>L-seryl-[protein] + ATP = O-phospho-L-seryl-[protein] + ADP + H(+)</text>
        <dbReference type="Rhea" id="RHEA:17989"/>
        <dbReference type="Rhea" id="RHEA-COMP:9863"/>
        <dbReference type="Rhea" id="RHEA-COMP:11604"/>
        <dbReference type="ChEBI" id="CHEBI:15378"/>
        <dbReference type="ChEBI" id="CHEBI:29999"/>
        <dbReference type="ChEBI" id="CHEBI:30616"/>
        <dbReference type="ChEBI" id="CHEBI:83421"/>
        <dbReference type="ChEBI" id="CHEBI:456216"/>
        <dbReference type="EC" id="2.7.11.1"/>
    </reaction>
</comment>
<comment type="catalytic activity">
    <reaction evidence="13">
        <text>L-threonyl-[protein] + ATP = O-phospho-L-threonyl-[protein] + ADP + H(+)</text>
        <dbReference type="Rhea" id="RHEA:46608"/>
        <dbReference type="Rhea" id="RHEA-COMP:11060"/>
        <dbReference type="Rhea" id="RHEA-COMP:11605"/>
        <dbReference type="ChEBI" id="CHEBI:15378"/>
        <dbReference type="ChEBI" id="CHEBI:30013"/>
        <dbReference type="ChEBI" id="CHEBI:30616"/>
        <dbReference type="ChEBI" id="CHEBI:61977"/>
        <dbReference type="ChEBI" id="CHEBI:456216"/>
        <dbReference type="EC" id="2.7.11.1"/>
    </reaction>
</comment>
<dbReference type="SUPFAM" id="SSF57889">
    <property type="entry name" value="Cysteine-rich domain"/>
    <property type="match status" value="1"/>
</dbReference>
<evidence type="ECO:0000256" key="8">
    <source>
        <dbReference type="ARBA" id="ARBA00022777"/>
    </source>
</evidence>
<evidence type="ECO:0000256" key="6">
    <source>
        <dbReference type="ARBA" id="ARBA00022741"/>
    </source>
</evidence>
<dbReference type="Pfam" id="PF25346">
    <property type="entry name" value="PH_MRCK"/>
    <property type="match status" value="1"/>
</dbReference>
<dbReference type="InterPro" id="IPR001180">
    <property type="entry name" value="CNH_dom"/>
</dbReference>
<dbReference type="Gene3D" id="1.10.510.10">
    <property type="entry name" value="Transferase(Phosphotransferase) domain 1"/>
    <property type="match status" value="1"/>
</dbReference>
<feature type="coiled-coil region" evidence="18">
    <location>
        <begin position="1480"/>
        <end position="1556"/>
    </location>
</feature>
<dbReference type="SUPFAM" id="SSF50729">
    <property type="entry name" value="PH domain-like"/>
    <property type="match status" value="1"/>
</dbReference>
<evidence type="ECO:0000259" key="22">
    <source>
        <dbReference type="PROSITE" id="PS50219"/>
    </source>
</evidence>
<keyword evidence="11 17" id="KW-0560">Oxidoreductase</keyword>